<dbReference type="InterPro" id="IPR012319">
    <property type="entry name" value="FPG_cat"/>
</dbReference>
<dbReference type="SMART" id="SM01232">
    <property type="entry name" value="H2TH"/>
    <property type="match status" value="1"/>
</dbReference>
<comment type="similarity">
    <text evidence="2">Belongs to the FPG family.</text>
</comment>
<dbReference type="RefSeq" id="WP_218932044.1">
    <property type="nucleotide sequence ID" value="NZ_CP036263.1"/>
</dbReference>
<dbReference type="InterPro" id="IPR015886">
    <property type="entry name" value="H2TH_FPG"/>
</dbReference>
<keyword evidence="4" id="KW-0479">Metal-binding</keyword>
<comment type="catalytic activity">
    <reaction evidence="14">
        <text>2'-deoxyribonucleotide-(2'-deoxyribose 5'-phosphate)-2'-deoxyribonucleotide-DNA = a 3'-end 2'-deoxyribonucleotide-(2,3-dehydro-2,3-deoxyribose 5'-phosphate)-DNA + a 5'-end 5'-phospho-2'-deoxyribonucleoside-DNA + H(+)</text>
        <dbReference type="Rhea" id="RHEA:66592"/>
        <dbReference type="Rhea" id="RHEA-COMP:13180"/>
        <dbReference type="Rhea" id="RHEA-COMP:16897"/>
        <dbReference type="Rhea" id="RHEA-COMP:17067"/>
        <dbReference type="ChEBI" id="CHEBI:15378"/>
        <dbReference type="ChEBI" id="CHEBI:136412"/>
        <dbReference type="ChEBI" id="CHEBI:157695"/>
        <dbReference type="ChEBI" id="CHEBI:167181"/>
        <dbReference type="EC" id="4.2.99.18"/>
    </reaction>
</comment>
<dbReference type="InterPro" id="IPR035937">
    <property type="entry name" value="FPG_N"/>
</dbReference>
<protein>
    <recommendedName>
        <fullName evidence="3">DNA-(apurinic or apyrimidinic site) lyase</fullName>
        <ecNumber evidence="3">4.2.99.18</ecNumber>
    </recommendedName>
</protein>
<evidence type="ECO:0000256" key="12">
    <source>
        <dbReference type="ARBA" id="ARBA00023268"/>
    </source>
</evidence>
<evidence type="ECO:0000256" key="2">
    <source>
        <dbReference type="ARBA" id="ARBA00009409"/>
    </source>
</evidence>
<dbReference type="InterPro" id="IPR010979">
    <property type="entry name" value="Ribosomal_uS13-like_H2TH"/>
</dbReference>
<dbReference type="PANTHER" id="PTHR42697">
    <property type="entry name" value="ENDONUCLEASE 8"/>
    <property type="match status" value="1"/>
</dbReference>
<accession>A0A517MZM7</accession>
<dbReference type="Pfam" id="PF06831">
    <property type="entry name" value="H2TH"/>
    <property type="match status" value="1"/>
</dbReference>
<gene>
    <name evidence="18" type="primary">nei</name>
    <name evidence="18" type="ORF">HG15A2_36750</name>
</gene>
<proteinExistence type="inferred from homology"/>
<dbReference type="CDD" id="cd08971">
    <property type="entry name" value="AcNei2_N"/>
    <property type="match status" value="1"/>
</dbReference>
<evidence type="ECO:0000256" key="15">
    <source>
        <dbReference type="PROSITE-ProRule" id="PRU00391"/>
    </source>
</evidence>
<keyword evidence="18" id="KW-0540">Nuclease</keyword>
<dbReference type="GO" id="GO:0008270">
    <property type="term" value="F:zinc ion binding"/>
    <property type="evidence" value="ECO:0007669"/>
    <property type="project" value="UniProtKB-KW"/>
</dbReference>
<dbReference type="AlphaFoldDB" id="A0A517MZM7"/>
<evidence type="ECO:0000256" key="9">
    <source>
        <dbReference type="ARBA" id="ARBA00023125"/>
    </source>
</evidence>
<comment type="cofactor">
    <cofactor evidence="1">
        <name>Zn(2+)</name>
        <dbReference type="ChEBI" id="CHEBI:29105"/>
    </cofactor>
</comment>
<dbReference type="Pfam" id="PF01149">
    <property type="entry name" value="Fapy_DNA_glyco"/>
    <property type="match status" value="1"/>
</dbReference>
<evidence type="ECO:0000313" key="18">
    <source>
        <dbReference type="EMBL" id="QDT00339.1"/>
    </source>
</evidence>
<evidence type="ECO:0000256" key="7">
    <source>
        <dbReference type="ARBA" id="ARBA00022801"/>
    </source>
</evidence>
<evidence type="ECO:0000313" key="19">
    <source>
        <dbReference type="Proteomes" id="UP000319852"/>
    </source>
</evidence>
<dbReference type="GO" id="GO:0006284">
    <property type="term" value="P:base-excision repair"/>
    <property type="evidence" value="ECO:0007669"/>
    <property type="project" value="InterPro"/>
</dbReference>
<evidence type="ECO:0000259" key="17">
    <source>
        <dbReference type="PROSITE" id="PS51068"/>
    </source>
</evidence>
<dbReference type="PROSITE" id="PS51068">
    <property type="entry name" value="FPG_CAT"/>
    <property type="match status" value="1"/>
</dbReference>
<evidence type="ECO:0000256" key="6">
    <source>
        <dbReference type="ARBA" id="ARBA00022771"/>
    </source>
</evidence>
<feature type="domain" description="Formamidopyrimidine-DNA glycosylase catalytic" evidence="17">
    <location>
        <begin position="2"/>
        <end position="93"/>
    </location>
</feature>
<dbReference type="Gene3D" id="1.10.8.50">
    <property type="match status" value="1"/>
</dbReference>
<keyword evidence="6 15" id="KW-0863">Zinc-finger</keyword>
<evidence type="ECO:0000256" key="10">
    <source>
        <dbReference type="ARBA" id="ARBA00023204"/>
    </source>
</evidence>
<dbReference type="InterPro" id="IPR044090">
    <property type="entry name" value="Nei2_N"/>
</dbReference>
<evidence type="ECO:0000256" key="8">
    <source>
        <dbReference type="ARBA" id="ARBA00022833"/>
    </source>
</evidence>
<dbReference type="GO" id="GO:0140078">
    <property type="term" value="F:class I DNA-(apurinic or apyrimidinic site) endonuclease activity"/>
    <property type="evidence" value="ECO:0007669"/>
    <property type="project" value="UniProtKB-EC"/>
</dbReference>
<dbReference type="InterPro" id="IPR010663">
    <property type="entry name" value="Znf_FPG/IleRS"/>
</dbReference>
<dbReference type="InterPro" id="IPR000214">
    <property type="entry name" value="Znf_DNA_glyclase/AP_lyase"/>
</dbReference>
<dbReference type="SUPFAM" id="SSF57716">
    <property type="entry name" value="Glucocorticoid receptor-like (DNA-binding domain)"/>
    <property type="match status" value="1"/>
</dbReference>
<dbReference type="Proteomes" id="UP000319852">
    <property type="component" value="Chromosome"/>
</dbReference>
<dbReference type="GO" id="GO:0003684">
    <property type="term" value="F:damaged DNA binding"/>
    <property type="evidence" value="ECO:0007669"/>
    <property type="project" value="InterPro"/>
</dbReference>
<dbReference type="EC" id="4.2.99.18" evidence="3"/>
<dbReference type="GO" id="GO:0000703">
    <property type="term" value="F:oxidized pyrimidine nucleobase lesion DNA N-glycosylase activity"/>
    <property type="evidence" value="ECO:0007669"/>
    <property type="project" value="TreeGrafter"/>
</dbReference>
<keyword evidence="11" id="KW-0456">Lyase</keyword>
<dbReference type="EMBL" id="CP036263">
    <property type="protein sequence ID" value="QDT00339.1"/>
    <property type="molecule type" value="Genomic_DNA"/>
</dbReference>
<dbReference type="PROSITE" id="PS01242">
    <property type="entry name" value="ZF_FPG_1"/>
    <property type="match status" value="1"/>
</dbReference>
<evidence type="ECO:0000256" key="14">
    <source>
        <dbReference type="ARBA" id="ARBA00044632"/>
    </source>
</evidence>
<reference evidence="18 19" key="1">
    <citation type="submission" date="2019-02" db="EMBL/GenBank/DDBJ databases">
        <title>Deep-cultivation of Planctomycetes and their phenomic and genomic characterization uncovers novel biology.</title>
        <authorList>
            <person name="Wiegand S."/>
            <person name="Jogler M."/>
            <person name="Boedeker C."/>
            <person name="Pinto D."/>
            <person name="Vollmers J."/>
            <person name="Rivas-Marin E."/>
            <person name="Kohn T."/>
            <person name="Peeters S.H."/>
            <person name="Heuer A."/>
            <person name="Rast P."/>
            <person name="Oberbeckmann S."/>
            <person name="Bunk B."/>
            <person name="Jeske O."/>
            <person name="Meyerdierks A."/>
            <person name="Storesund J.E."/>
            <person name="Kallscheuer N."/>
            <person name="Luecker S."/>
            <person name="Lage O.M."/>
            <person name="Pohl T."/>
            <person name="Merkel B.J."/>
            <person name="Hornburger P."/>
            <person name="Mueller R.-W."/>
            <person name="Bruemmer F."/>
            <person name="Labrenz M."/>
            <person name="Spormann A.M."/>
            <person name="Op den Camp H."/>
            <person name="Overmann J."/>
            <person name="Amann R."/>
            <person name="Jetten M.S.M."/>
            <person name="Mascher T."/>
            <person name="Medema M.H."/>
            <person name="Devos D.P."/>
            <person name="Kaster A.-K."/>
            <person name="Ovreas L."/>
            <person name="Rohde M."/>
            <person name="Galperin M.Y."/>
            <person name="Jogler C."/>
        </authorList>
    </citation>
    <scope>NUCLEOTIDE SEQUENCE [LARGE SCALE GENOMIC DNA]</scope>
    <source>
        <strain evidence="18 19">HG15A2</strain>
    </source>
</reference>
<keyword evidence="19" id="KW-1185">Reference proteome</keyword>
<keyword evidence="5" id="KW-0227">DNA damage</keyword>
<evidence type="ECO:0000259" key="16">
    <source>
        <dbReference type="PROSITE" id="PS51066"/>
    </source>
</evidence>
<name>A0A517MZM7_9BACT</name>
<keyword evidence="10" id="KW-0234">DNA repair</keyword>
<keyword evidence="12" id="KW-0511">Multifunctional enzyme</keyword>
<evidence type="ECO:0000256" key="1">
    <source>
        <dbReference type="ARBA" id="ARBA00001947"/>
    </source>
</evidence>
<evidence type="ECO:0000256" key="5">
    <source>
        <dbReference type="ARBA" id="ARBA00022763"/>
    </source>
</evidence>
<feature type="domain" description="FPG-type" evidence="16">
    <location>
        <begin position="227"/>
        <end position="263"/>
    </location>
</feature>
<keyword evidence="9" id="KW-0238">DNA-binding</keyword>
<dbReference type="SMART" id="SM00898">
    <property type="entry name" value="Fapy_DNA_glyco"/>
    <property type="match status" value="1"/>
</dbReference>
<dbReference type="Gene3D" id="3.20.190.10">
    <property type="entry name" value="MutM-like, N-terminal"/>
    <property type="match status" value="1"/>
</dbReference>
<evidence type="ECO:0000256" key="4">
    <source>
        <dbReference type="ARBA" id="ARBA00022723"/>
    </source>
</evidence>
<dbReference type="KEGG" id="amob:HG15A2_36750"/>
<evidence type="ECO:0000256" key="11">
    <source>
        <dbReference type="ARBA" id="ARBA00023239"/>
    </source>
</evidence>
<organism evidence="18 19">
    <name type="scientific">Adhaeretor mobilis</name>
    <dbReference type="NCBI Taxonomy" id="1930276"/>
    <lineage>
        <taxon>Bacteria</taxon>
        <taxon>Pseudomonadati</taxon>
        <taxon>Planctomycetota</taxon>
        <taxon>Planctomycetia</taxon>
        <taxon>Pirellulales</taxon>
        <taxon>Lacipirellulaceae</taxon>
        <taxon>Adhaeretor</taxon>
    </lineage>
</organism>
<keyword evidence="18" id="KW-0255">Endonuclease</keyword>
<keyword evidence="7 18" id="KW-0378">Hydrolase</keyword>
<evidence type="ECO:0000256" key="13">
    <source>
        <dbReference type="ARBA" id="ARBA00023295"/>
    </source>
</evidence>
<dbReference type="SUPFAM" id="SSF46946">
    <property type="entry name" value="S13-like H2TH domain"/>
    <property type="match status" value="1"/>
</dbReference>
<dbReference type="PROSITE" id="PS51066">
    <property type="entry name" value="ZF_FPG_2"/>
    <property type="match status" value="1"/>
</dbReference>
<dbReference type="InterPro" id="IPR015887">
    <property type="entry name" value="DNA_glyclase_Znf_dom_DNA_BS"/>
</dbReference>
<dbReference type="SUPFAM" id="SSF81624">
    <property type="entry name" value="N-terminal domain of MutM-like DNA repair proteins"/>
    <property type="match status" value="1"/>
</dbReference>
<evidence type="ECO:0000256" key="3">
    <source>
        <dbReference type="ARBA" id="ARBA00012720"/>
    </source>
</evidence>
<sequence length="264" mass="29968">MPEGDTIYRSAVNLRKVMEGEAITGAACHNPRFERPLPTARLVDQPCSRVEARGKHLLMHLGSGEAIHSHMGMTGSWHVYGQDQRWSKGKPLASLELKLGNWSVVCFTPKRLELLTTDQLRQHPHLNRLGPDLLDEPFDIEAALSRFRQRNDLPLGQAVMDQTLVSGIGNVYKSEVLFLESLNPFTQVGNLDDLQLRELINRARKLMLRNLMGHVRKTRFDGGSRKWVYNRSGEPCPKCGEVIQMQRQGDMGRSTYWCPVCQPK</sequence>
<dbReference type="Pfam" id="PF06827">
    <property type="entry name" value="zf-FPG_IleRS"/>
    <property type="match status" value="1"/>
</dbReference>
<keyword evidence="8" id="KW-0862">Zinc</keyword>
<dbReference type="PANTHER" id="PTHR42697:SF1">
    <property type="entry name" value="ENDONUCLEASE 8"/>
    <property type="match status" value="1"/>
</dbReference>
<keyword evidence="13 18" id="KW-0326">Glycosidase</keyword>